<name>A0A2J6PXL8_9HELO</name>
<evidence type="ECO:0000256" key="1">
    <source>
        <dbReference type="SAM" id="SignalP"/>
    </source>
</evidence>
<evidence type="ECO:0000313" key="3">
    <source>
        <dbReference type="Proteomes" id="UP000235672"/>
    </source>
</evidence>
<protein>
    <submittedName>
        <fullName evidence="2">Uncharacterized protein</fullName>
    </submittedName>
</protein>
<dbReference type="AlphaFoldDB" id="A0A2J6PXL8"/>
<organism evidence="2 3">
    <name type="scientific">Hyaloscypha hepaticicola</name>
    <dbReference type="NCBI Taxonomy" id="2082293"/>
    <lineage>
        <taxon>Eukaryota</taxon>
        <taxon>Fungi</taxon>
        <taxon>Dikarya</taxon>
        <taxon>Ascomycota</taxon>
        <taxon>Pezizomycotina</taxon>
        <taxon>Leotiomycetes</taxon>
        <taxon>Helotiales</taxon>
        <taxon>Hyaloscyphaceae</taxon>
        <taxon>Hyaloscypha</taxon>
    </lineage>
</organism>
<sequence length="298" mass="30573">MKTYFSLFLSFARIASAKCTHNNCVRAVIGVHQDHSVARSDCSNFLEVTVTPPASTVSITLTSVVNATTTFQPAKRQGAAAIPVYASNCLDAAAYASACSCFGVKPETITAPSPVTTITITAFTSNVTTITTPTSSFTYYSNSSTTSSASPTTSTSPNCTASTSTDPKNCGFCGNVCLSGVCENGTCSSTQCQGQTCGNIKNCNGNSTCFCFTSTRNGTDNGFCGQNAVCSGLIPCANEFDCSGTNSTGDICAIETCCSAPSVAKPGVCLKSVCPNPAENLKRASVGRRWIGGTAAGI</sequence>
<dbReference type="STRING" id="1745343.A0A2J6PXL8"/>
<keyword evidence="1" id="KW-0732">Signal</keyword>
<reference evidence="2 3" key="1">
    <citation type="submission" date="2016-05" db="EMBL/GenBank/DDBJ databases">
        <title>A degradative enzymes factory behind the ericoid mycorrhizal symbiosis.</title>
        <authorList>
            <consortium name="DOE Joint Genome Institute"/>
            <person name="Martino E."/>
            <person name="Morin E."/>
            <person name="Grelet G."/>
            <person name="Kuo A."/>
            <person name="Kohler A."/>
            <person name="Daghino S."/>
            <person name="Barry K."/>
            <person name="Choi C."/>
            <person name="Cichocki N."/>
            <person name="Clum A."/>
            <person name="Copeland A."/>
            <person name="Hainaut M."/>
            <person name="Haridas S."/>
            <person name="Labutti K."/>
            <person name="Lindquist E."/>
            <person name="Lipzen A."/>
            <person name="Khouja H.-R."/>
            <person name="Murat C."/>
            <person name="Ohm R."/>
            <person name="Olson A."/>
            <person name="Spatafora J."/>
            <person name="Veneault-Fourrey C."/>
            <person name="Henrissat B."/>
            <person name="Grigoriev I."/>
            <person name="Martin F."/>
            <person name="Perotto S."/>
        </authorList>
    </citation>
    <scope>NUCLEOTIDE SEQUENCE [LARGE SCALE GENOMIC DNA]</scope>
    <source>
        <strain evidence="2 3">UAMH 7357</strain>
    </source>
</reference>
<gene>
    <name evidence="2" type="ORF">NA56DRAFT_751107</name>
</gene>
<keyword evidence="3" id="KW-1185">Reference proteome</keyword>
<feature type="chain" id="PRO_5014463534" evidence="1">
    <location>
        <begin position="18"/>
        <end position="298"/>
    </location>
</feature>
<proteinExistence type="predicted"/>
<dbReference type="OrthoDB" id="5596743at2759"/>
<feature type="signal peptide" evidence="1">
    <location>
        <begin position="1"/>
        <end position="17"/>
    </location>
</feature>
<accession>A0A2J6PXL8</accession>
<dbReference type="Proteomes" id="UP000235672">
    <property type="component" value="Unassembled WGS sequence"/>
</dbReference>
<dbReference type="EMBL" id="KZ613492">
    <property type="protein sequence ID" value="PMD18771.1"/>
    <property type="molecule type" value="Genomic_DNA"/>
</dbReference>
<evidence type="ECO:0000313" key="2">
    <source>
        <dbReference type="EMBL" id="PMD18771.1"/>
    </source>
</evidence>